<dbReference type="InterPro" id="IPR050950">
    <property type="entry name" value="HTH-type_LysR_regulators"/>
</dbReference>
<dbReference type="InterPro" id="IPR036388">
    <property type="entry name" value="WH-like_DNA-bd_sf"/>
</dbReference>
<keyword evidence="3 6" id="KW-0238">DNA-binding</keyword>
<evidence type="ECO:0000313" key="8">
    <source>
        <dbReference type="Proteomes" id="UP000318186"/>
    </source>
</evidence>
<dbReference type="PROSITE" id="PS50931">
    <property type="entry name" value="HTH_LYSR"/>
    <property type="match status" value="1"/>
</dbReference>
<dbReference type="Gene3D" id="3.40.190.290">
    <property type="match status" value="1"/>
</dbReference>
<dbReference type="Proteomes" id="UP001330827">
    <property type="component" value="Chromosome"/>
</dbReference>
<evidence type="ECO:0000256" key="3">
    <source>
        <dbReference type="ARBA" id="ARBA00023125"/>
    </source>
</evidence>
<gene>
    <name evidence="6" type="ORF">FHX80_1215</name>
    <name evidence="7" type="ORF">OIE64_32980</name>
</gene>
<feature type="domain" description="HTH lysR-type" evidence="5">
    <location>
        <begin position="1"/>
        <end position="59"/>
    </location>
</feature>
<dbReference type="Pfam" id="PF03466">
    <property type="entry name" value="LysR_substrate"/>
    <property type="match status" value="1"/>
</dbReference>
<dbReference type="AlphaFoldDB" id="A0A561TX65"/>
<accession>A0A561TX65</accession>
<dbReference type="GO" id="GO:0003677">
    <property type="term" value="F:DNA binding"/>
    <property type="evidence" value="ECO:0007669"/>
    <property type="project" value="UniProtKB-KW"/>
</dbReference>
<dbReference type="GO" id="GO:0003700">
    <property type="term" value="F:DNA-binding transcription factor activity"/>
    <property type="evidence" value="ECO:0007669"/>
    <property type="project" value="InterPro"/>
</dbReference>
<dbReference type="PANTHER" id="PTHR30419">
    <property type="entry name" value="HTH-TYPE TRANSCRIPTIONAL REGULATOR YBHD"/>
    <property type="match status" value="1"/>
</dbReference>
<dbReference type="GO" id="GO:0005829">
    <property type="term" value="C:cytosol"/>
    <property type="evidence" value="ECO:0007669"/>
    <property type="project" value="TreeGrafter"/>
</dbReference>
<dbReference type="RefSeq" id="WP_145767578.1">
    <property type="nucleotide sequence ID" value="NZ_CP109114.1"/>
</dbReference>
<dbReference type="FunFam" id="1.10.10.10:FF:000001">
    <property type="entry name" value="LysR family transcriptional regulator"/>
    <property type="match status" value="1"/>
</dbReference>
<reference evidence="7 9" key="2">
    <citation type="submission" date="2022-10" db="EMBL/GenBank/DDBJ databases">
        <title>The complete genomes of actinobacterial strains from the NBC collection.</title>
        <authorList>
            <person name="Joergensen T.S."/>
            <person name="Alvarez Arevalo M."/>
            <person name="Sterndorff E.B."/>
            <person name="Faurdal D."/>
            <person name="Vuksanovic O."/>
            <person name="Mourched A.-S."/>
            <person name="Charusanti P."/>
            <person name="Shaw S."/>
            <person name="Blin K."/>
            <person name="Weber T."/>
        </authorList>
    </citation>
    <scope>NUCLEOTIDE SEQUENCE [LARGE SCALE GENOMIC DNA]</scope>
    <source>
        <strain evidence="7 9">NBC 01769</strain>
    </source>
</reference>
<evidence type="ECO:0000256" key="1">
    <source>
        <dbReference type="ARBA" id="ARBA00009437"/>
    </source>
</evidence>
<reference evidence="6 8" key="1">
    <citation type="submission" date="2019-06" db="EMBL/GenBank/DDBJ databases">
        <title>Sequencing the genomes of 1000 actinobacteria strains.</title>
        <authorList>
            <person name="Klenk H.-P."/>
        </authorList>
    </citation>
    <scope>NUCLEOTIDE SEQUENCE [LARGE SCALE GENOMIC DNA]</scope>
    <source>
        <strain evidence="6 8">DSM 42059</strain>
    </source>
</reference>
<comment type="similarity">
    <text evidence="1">Belongs to the LysR transcriptional regulatory family.</text>
</comment>
<dbReference type="EMBL" id="VIWW01000002">
    <property type="protein sequence ID" value="TWF91701.1"/>
    <property type="molecule type" value="Genomic_DNA"/>
</dbReference>
<dbReference type="Pfam" id="PF00126">
    <property type="entry name" value="HTH_1"/>
    <property type="match status" value="1"/>
</dbReference>
<dbReference type="InterPro" id="IPR005119">
    <property type="entry name" value="LysR_subst-bd"/>
</dbReference>
<evidence type="ECO:0000256" key="4">
    <source>
        <dbReference type="ARBA" id="ARBA00023163"/>
    </source>
</evidence>
<evidence type="ECO:0000259" key="5">
    <source>
        <dbReference type="PROSITE" id="PS50931"/>
    </source>
</evidence>
<keyword evidence="4" id="KW-0804">Transcription</keyword>
<evidence type="ECO:0000256" key="2">
    <source>
        <dbReference type="ARBA" id="ARBA00023015"/>
    </source>
</evidence>
<organism evidence="6 8">
    <name type="scientific">Streptomyces brevispora</name>
    <dbReference type="NCBI Taxonomy" id="887462"/>
    <lineage>
        <taxon>Bacteria</taxon>
        <taxon>Bacillati</taxon>
        <taxon>Actinomycetota</taxon>
        <taxon>Actinomycetes</taxon>
        <taxon>Kitasatosporales</taxon>
        <taxon>Streptomycetaceae</taxon>
        <taxon>Streptomyces</taxon>
    </lineage>
</organism>
<dbReference type="SUPFAM" id="SSF46785">
    <property type="entry name" value="Winged helix' DNA-binding domain"/>
    <property type="match status" value="1"/>
</dbReference>
<dbReference type="SUPFAM" id="SSF53850">
    <property type="entry name" value="Periplasmic binding protein-like II"/>
    <property type="match status" value="1"/>
</dbReference>
<proteinExistence type="inferred from homology"/>
<evidence type="ECO:0000313" key="6">
    <source>
        <dbReference type="EMBL" id="TWF91701.1"/>
    </source>
</evidence>
<dbReference type="InterPro" id="IPR036390">
    <property type="entry name" value="WH_DNA-bd_sf"/>
</dbReference>
<name>A0A561TX65_9ACTN</name>
<dbReference type="Proteomes" id="UP000318186">
    <property type="component" value="Unassembled WGS sequence"/>
</dbReference>
<protein>
    <submittedName>
        <fullName evidence="6">DNA-binding transcriptional LysR family regulator</fullName>
    </submittedName>
    <submittedName>
        <fullName evidence="7">LysR family transcriptional regulator</fullName>
    </submittedName>
</protein>
<dbReference type="OrthoDB" id="4131546at2"/>
<dbReference type="CDD" id="cd05466">
    <property type="entry name" value="PBP2_LTTR_substrate"/>
    <property type="match status" value="1"/>
</dbReference>
<keyword evidence="9" id="KW-1185">Reference proteome</keyword>
<evidence type="ECO:0000313" key="9">
    <source>
        <dbReference type="Proteomes" id="UP001330827"/>
    </source>
</evidence>
<keyword evidence="2" id="KW-0805">Transcription regulation</keyword>
<dbReference type="InterPro" id="IPR000847">
    <property type="entry name" value="LysR_HTH_N"/>
</dbReference>
<sequence length="305" mass="31374">MYDPTRLAALVAVAEAGSITRAAARLGYTAPALSQQLAKLEREAGAALLVRHHRGARLTAAGELLAGRARRILDEMDQARHELARLAGLSGGRLRVGTFTTAGVHLLPPVLSAFRRAHPDVELVVTEYEPPGGVAAVAAGEVDLALTHAYEPATATPLPSGVSTVPLLVEELVLITAVGQVLADGSGRLPVTDLAGRPLISSAPTHPPRRGVESALAEAGALPAVVCESPGYALVCALVSAGIGIAVVPEMVAAMSPTPLSVRRLAPAAFRRTISVVHRGDRSSAAAETLRALLRSGFGRAAATQ</sequence>
<dbReference type="EMBL" id="CP109114">
    <property type="protein sequence ID" value="WSC17164.1"/>
    <property type="molecule type" value="Genomic_DNA"/>
</dbReference>
<dbReference type="PANTHER" id="PTHR30419:SF8">
    <property type="entry name" value="NITROGEN ASSIMILATION TRANSCRIPTIONAL ACTIVATOR-RELATED"/>
    <property type="match status" value="1"/>
</dbReference>
<evidence type="ECO:0000313" key="7">
    <source>
        <dbReference type="EMBL" id="WSC17164.1"/>
    </source>
</evidence>
<dbReference type="Gene3D" id="1.10.10.10">
    <property type="entry name" value="Winged helix-like DNA-binding domain superfamily/Winged helix DNA-binding domain"/>
    <property type="match status" value="1"/>
</dbReference>